<evidence type="ECO:0000256" key="2">
    <source>
        <dbReference type="ARBA" id="ARBA00023015"/>
    </source>
</evidence>
<dbReference type="PRINTS" id="PR00364">
    <property type="entry name" value="DISEASERSIST"/>
</dbReference>
<dbReference type="InterPro" id="IPR051677">
    <property type="entry name" value="AfsR-DnrI-RedD_regulator"/>
</dbReference>
<dbReference type="InterPro" id="IPR001867">
    <property type="entry name" value="OmpR/PhoB-type_DNA-bd"/>
</dbReference>
<dbReference type="InterPro" id="IPR016032">
    <property type="entry name" value="Sig_transdc_resp-reg_C-effctor"/>
</dbReference>
<feature type="domain" description="OmpR/PhoB-type" evidence="7">
    <location>
        <begin position="1"/>
        <end position="89"/>
    </location>
</feature>
<comment type="similarity">
    <text evidence="1">Belongs to the AfsR/DnrI/RedD regulatory family.</text>
</comment>
<evidence type="ECO:0000259" key="7">
    <source>
        <dbReference type="PROSITE" id="PS51755"/>
    </source>
</evidence>
<dbReference type="SUPFAM" id="SSF52540">
    <property type="entry name" value="P-loop containing nucleoside triphosphate hydrolases"/>
    <property type="match status" value="1"/>
</dbReference>
<keyword evidence="4" id="KW-0804">Transcription</keyword>
<evidence type="ECO:0000313" key="9">
    <source>
        <dbReference type="Proteomes" id="UP001602119"/>
    </source>
</evidence>
<dbReference type="RefSeq" id="WP_387340483.1">
    <property type="nucleotide sequence ID" value="NZ_JBIAXI010000002.1"/>
</dbReference>
<sequence length="1078" mass="116080">MEFGVLGPLTVRSDGEAMPLTSGKQQTLLAALLCHANTPVSRARLMEALWEEPPASAVENLRLYVHRLRRVLRAPQRITSHGSGYLLTVHPGELDADRFGELAADAGRAREGGDLNRAGELLTEALGLWRGKAYDDIAQTPLIRETAARLEEERLRAVEERADVDLALGRHAEVVPELTLLVEEHPYREVLRRHLMLALYRSGRQSEALEVFRRTRSLLIEELGIEPGPELRLLHEAMLRGDEDLLSPPHPSSPLVPRELPVDVYGFTGRVAAIEALDEMLAGDRGGTGAPVALAVIAGPAGVGKTALGVHWAQRITHLFPDGQLYLNLRGYSAEPPLRPLEALTVLLRALGTPPQRMPSDTAQAAALYRSLMAGRRMLVLLDNAASAEQVRPLLPGALGCFVVVTSRDRLSGLIAREGARRITLDVLTPAEARELLVSFLGGQRIASEPEAVAEIAERCGWLPLALRIAAARLADRPLQGIADYAAELAEGNPLAALQIAGDSGTAVRAALDGSYETLSSEERRMFRLLGIAPGMDFTVEAAAAASDRSLDQTVRLLDRLSAAHLLEERVAGRFAFHDLVRLYAQAQANAEDSAEERVVAVRRVYRWYLSAADGAADLLYSHLLRMPPLPAPSVQFEAAHDARRWLDAESVNLVVATVEAAEGGAPREAWHLAMALRGYFWLSGDADAAMTTADAGVAAARAVQDPRGEAGARLTLGQTLTRLGRVEEAFGQLGQVLELTDRLDWPECRASALSALGNLHLERGRLERSAGCYRQALRLNLDRGNVALQAVNLANLAVVALHAGNLEQAVAYCEHVLTRYDMAGSGGHPAVLNTLGHACHLLGRSEEALGHFERALEIYRKMGNSVDQPLVLAACATVHRDAGRREQALRQAESAVHAACGAGERIQAGVLGDLGSVHRHFGRLPSALRYLQQAQAAAEVVADRLLGTWIRIELAATRLAAGDVAAATADAEHALALAKDAGYRLWEGRALLVLAEADLILGRVERAAERAASALALHRETGHSLGQGQALLLLADAARRGRADSCRSASYQAEAERILTEIGSFPGLSCHRSEAGT</sequence>
<dbReference type="Pfam" id="PF00486">
    <property type="entry name" value="Trans_reg_C"/>
    <property type="match status" value="1"/>
</dbReference>
<dbReference type="SUPFAM" id="SSF48452">
    <property type="entry name" value="TPR-like"/>
    <property type="match status" value="4"/>
</dbReference>
<organism evidence="8 9">
    <name type="scientific">Microtetraspora fusca</name>
    <dbReference type="NCBI Taxonomy" id="1997"/>
    <lineage>
        <taxon>Bacteria</taxon>
        <taxon>Bacillati</taxon>
        <taxon>Actinomycetota</taxon>
        <taxon>Actinomycetes</taxon>
        <taxon>Streptosporangiales</taxon>
        <taxon>Streptosporangiaceae</taxon>
        <taxon>Microtetraspora</taxon>
    </lineage>
</organism>
<dbReference type="Pfam" id="PF13176">
    <property type="entry name" value="TPR_7"/>
    <property type="match status" value="1"/>
</dbReference>
<keyword evidence="5" id="KW-0802">TPR repeat</keyword>
<dbReference type="Pfam" id="PF03704">
    <property type="entry name" value="BTAD"/>
    <property type="match status" value="1"/>
</dbReference>
<dbReference type="Gene3D" id="1.25.40.10">
    <property type="entry name" value="Tetratricopeptide repeat domain"/>
    <property type="match status" value="3"/>
</dbReference>
<dbReference type="SUPFAM" id="SSF46894">
    <property type="entry name" value="C-terminal effector domain of the bipartite response regulators"/>
    <property type="match status" value="1"/>
</dbReference>
<dbReference type="InterPro" id="IPR019734">
    <property type="entry name" value="TPR_rpt"/>
</dbReference>
<dbReference type="CDD" id="cd00383">
    <property type="entry name" value="trans_reg_C"/>
    <property type="match status" value="1"/>
</dbReference>
<dbReference type="Proteomes" id="UP001602119">
    <property type="component" value="Unassembled WGS sequence"/>
</dbReference>
<keyword evidence="9" id="KW-1185">Reference proteome</keyword>
<reference evidence="8 9" key="1">
    <citation type="submission" date="2024-10" db="EMBL/GenBank/DDBJ databases">
        <title>The Natural Products Discovery Center: Release of the First 8490 Sequenced Strains for Exploring Actinobacteria Biosynthetic Diversity.</title>
        <authorList>
            <person name="Kalkreuter E."/>
            <person name="Kautsar S.A."/>
            <person name="Yang D."/>
            <person name="Bader C.D."/>
            <person name="Teijaro C.N."/>
            <person name="Fluegel L."/>
            <person name="Davis C.M."/>
            <person name="Simpson J.R."/>
            <person name="Lauterbach L."/>
            <person name="Steele A.D."/>
            <person name="Gui C."/>
            <person name="Meng S."/>
            <person name="Li G."/>
            <person name="Viehrig K."/>
            <person name="Ye F."/>
            <person name="Su P."/>
            <person name="Kiefer A.F."/>
            <person name="Nichols A."/>
            <person name="Cepeda A.J."/>
            <person name="Yan W."/>
            <person name="Fan B."/>
            <person name="Jiang Y."/>
            <person name="Adhikari A."/>
            <person name="Zheng C.-J."/>
            <person name="Schuster L."/>
            <person name="Cowan T.M."/>
            <person name="Smanski M.J."/>
            <person name="Chevrette M.G."/>
            <person name="De Carvalho L.P.S."/>
            <person name="Shen B."/>
        </authorList>
    </citation>
    <scope>NUCLEOTIDE SEQUENCE [LARGE SCALE GENOMIC DNA]</scope>
    <source>
        <strain evidence="8 9">NPDC001281</strain>
    </source>
</reference>
<dbReference type="InterPro" id="IPR011990">
    <property type="entry name" value="TPR-like_helical_dom_sf"/>
</dbReference>
<dbReference type="InterPro" id="IPR027417">
    <property type="entry name" value="P-loop_NTPase"/>
</dbReference>
<dbReference type="Gene3D" id="1.10.10.10">
    <property type="entry name" value="Winged helix-like DNA-binding domain superfamily/Winged helix DNA-binding domain"/>
    <property type="match status" value="1"/>
</dbReference>
<dbReference type="PROSITE" id="PS51755">
    <property type="entry name" value="OMPR_PHOB"/>
    <property type="match status" value="1"/>
</dbReference>
<dbReference type="InterPro" id="IPR036388">
    <property type="entry name" value="WH-like_DNA-bd_sf"/>
</dbReference>
<evidence type="ECO:0000256" key="4">
    <source>
        <dbReference type="ARBA" id="ARBA00023163"/>
    </source>
</evidence>
<gene>
    <name evidence="8" type="ORF">ACFY05_03530</name>
</gene>
<dbReference type="EMBL" id="JBIAXI010000002">
    <property type="protein sequence ID" value="MFF4771908.1"/>
    <property type="molecule type" value="Genomic_DNA"/>
</dbReference>
<evidence type="ECO:0000256" key="5">
    <source>
        <dbReference type="PROSITE-ProRule" id="PRU00339"/>
    </source>
</evidence>
<dbReference type="Pfam" id="PF13424">
    <property type="entry name" value="TPR_12"/>
    <property type="match status" value="1"/>
</dbReference>
<dbReference type="PANTHER" id="PTHR35807">
    <property type="entry name" value="TRANSCRIPTIONAL REGULATOR REDD-RELATED"/>
    <property type="match status" value="1"/>
</dbReference>
<dbReference type="SMART" id="SM00028">
    <property type="entry name" value="TPR"/>
    <property type="match status" value="7"/>
</dbReference>
<evidence type="ECO:0000256" key="6">
    <source>
        <dbReference type="PROSITE-ProRule" id="PRU01091"/>
    </source>
</evidence>
<dbReference type="Gene3D" id="3.40.50.300">
    <property type="entry name" value="P-loop containing nucleotide triphosphate hydrolases"/>
    <property type="match status" value="1"/>
</dbReference>
<evidence type="ECO:0000313" key="8">
    <source>
        <dbReference type="EMBL" id="MFF4771908.1"/>
    </source>
</evidence>
<dbReference type="SMART" id="SM01043">
    <property type="entry name" value="BTAD"/>
    <property type="match status" value="1"/>
</dbReference>
<dbReference type="PANTHER" id="PTHR35807:SF1">
    <property type="entry name" value="TRANSCRIPTIONAL REGULATOR REDD"/>
    <property type="match status" value="1"/>
</dbReference>
<feature type="DNA-binding region" description="OmpR/PhoB-type" evidence="6">
    <location>
        <begin position="1"/>
        <end position="89"/>
    </location>
</feature>
<accession>A0ABW6V0J2</accession>
<dbReference type="SMART" id="SM00862">
    <property type="entry name" value="Trans_reg_C"/>
    <property type="match status" value="1"/>
</dbReference>
<name>A0ABW6V0J2_MICFU</name>
<comment type="caution">
    <text evidence="8">The sequence shown here is derived from an EMBL/GenBank/DDBJ whole genome shotgun (WGS) entry which is preliminary data.</text>
</comment>
<feature type="repeat" description="TPR" evidence="5">
    <location>
        <begin position="751"/>
        <end position="784"/>
    </location>
</feature>
<evidence type="ECO:0000256" key="3">
    <source>
        <dbReference type="ARBA" id="ARBA00023125"/>
    </source>
</evidence>
<keyword evidence="2" id="KW-0805">Transcription regulation</keyword>
<feature type="repeat" description="TPR" evidence="5">
    <location>
        <begin position="830"/>
        <end position="863"/>
    </location>
</feature>
<dbReference type="InterPro" id="IPR005158">
    <property type="entry name" value="BTAD"/>
</dbReference>
<proteinExistence type="inferred from homology"/>
<dbReference type="CDD" id="cd15831">
    <property type="entry name" value="BTAD"/>
    <property type="match status" value="1"/>
</dbReference>
<dbReference type="PROSITE" id="PS50005">
    <property type="entry name" value="TPR"/>
    <property type="match status" value="2"/>
</dbReference>
<protein>
    <submittedName>
        <fullName evidence="8">BTAD domain-containing putative transcriptional regulator</fullName>
    </submittedName>
</protein>
<keyword evidence="3 6" id="KW-0238">DNA-binding</keyword>
<evidence type="ECO:0000256" key="1">
    <source>
        <dbReference type="ARBA" id="ARBA00005820"/>
    </source>
</evidence>